<keyword evidence="4 6" id="KW-1133">Transmembrane helix</keyword>
<reference evidence="8" key="1">
    <citation type="journal article" date="2021" name="PeerJ">
        <title>Extensive microbial diversity within the chicken gut microbiome revealed by metagenomics and culture.</title>
        <authorList>
            <person name="Gilroy R."/>
            <person name="Ravi A."/>
            <person name="Getino M."/>
            <person name="Pursley I."/>
            <person name="Horton D.L."/>
            <person name="Alikhan N.F."/>
            <person name="Baker D."/>
            <person name="Gharbi K."/>
            <person name="Hall N."/>
            <person name="Watson M."/>
            <person name="Adriaenssens E.M."/>
            <person name="Foster-Nyarko E."/>
            <person name="Jarju S."/>
            <person name="Secka A."/>
            <person name="Antonio M."/>
            <person name="Oren A."/>
            <person name="Chaudhuri R.R."/>
            <person name="La Ragione R."/>
            <person name="Hildebrand F."/>
            <person name="Pallen M.J."/>
        </authorList>
    </citation>
    <scope>NUCLEOTIDE SEQUENCE</scope>
    <source>
        <strain evidence="8">1345</strain>
    </source>
</reference>
<feature type="transmembrane region" description="Helical" evidence="6">
    <location>
        <begin position="261"/>
        <end position="286"/>
    </location>
</feature>
<evidence type="ECO:0000259" key="7">
    <source>
        <dbReference type="Pfam" id="PF02687"/>
    </source>
</evidence>
<comment type="caution">
    <text evidence="8">The sequence shown here is derived from an EMBL/GenBank/DDBJ whole genome shotgun (WGS) entry which is preliminary data.</text>
</comment>
<sequence length="599" mass="64845">MVMKTYFKSILRSFRRNTAKLISLAVIMLLGIAFVSGLGTLSPTVLDSLNAELTEQNAPDLIVKSESASGFTAEQLSQLEELSYVGAAESLTVMDMEDGGSNTRVYVYSSFETEINRLNVEGRLPQAAGEILAERQNNESLPLAVGDTVSVMGMEFKIVGLVSNPLIFDRLGEPDMLAQEPLERILYLSSEYLPISLPTPDAYVRIAGLEERDIFSDEYQDAAAETAAALSAELGEGFTVLTLQENKSVATAESYCEKVSVIAAVFPVFFILVAALVVMTTMTRMIEEERAIIGCLRSLGAGDGKILFKYLFMAAVCCIVAAALGFALGLTVLPAAILPAFDTVFFMPAAAGMLHPLMGIVSAAAMFAVVLAVTAGVCKGRLREQPSQLLVPRAPKPGKRILLERIGFVWDRLSFKYKSSIRNIFRYKKHLVMTVVSVAGSTALAFAGFGLWNVSGSVDGGTFAGFEDSLKPISFVVIAFALLLCVFVIYNLTNMNIGERKREIATLAVLGYRGRKILGYIYREIMMMAAAGAVLGVGLGCALLWCVLGYLDFGSLADVRWYSYLASFALVLLFAGITDLLLSPKILRIDMAESLKANE</sequence>
<feature type="transmembrane region" description="Helical" evidence="6">
    <location>
        <begin position="431"/>
        <end position="452"/>
    </location>
</feature>
<comment type="subcellular location">
    <subcellularLocation>
        <location evidence="1">Cell membrane</location>
        <topology evidence="1">Multi-pass membrane protein</topology>
    </subcellularLocation>
</comment>
<dbReference type="PANTHER" id="PTHR30287:SF1">
    <property type="entry name" value="INNER MEMBRANE PROTEIN"/>
    <property type="match status" value="1"/>
</dbReference>
<dbReference type="PANTHER" id="PTHR30287">
    <property type="entry name" value="MEMBRANE COMPONENT OF PREDICTED ABC SUPERFAMILY METABOLITE UPTAKE TRANSPORTER"/>
    <property type="match status" value="1"/>
</dbReference>
<dbReference type="InterPro" id="IPR003838">
    <property type="entry name" value="ABC3_permease_C"/>
</dbReference>
<evidence type="ECO:0000313" key="8">
    <source>
        <dbReference type="EMBL" id="HIY97555.1"/>
    </source>
</evidence>
<dbReference type="GO" id="GO:0005886">
    <property type="term" value="C:plasma membrane"/>
    <property type="evidence" value="ECO:0007669"/>
    <property type="project" value="UniProtKB-SubCell"/>
</dbReference>
<reference evidence="8" key="2">
    <citation type="submission" date="2021-04" db="EMBL/GenBank/DDBJ databases">
        <authorList>
            <person name="Gilroy R."/>
        </authorList>
    </citation>
    <scope>NUCLEOTIDE SEQUENCE</scope>
    <source>
        <strain evidence="8">1345</strain>
    </source>
</reference>
<feature type="transmembrane region" description="Helical" evidence="6">
    <location>
        <begin position="307"/>
        <end position="337"/>
    </location>
</feature>
<evidence type="ECO:0000256" key="5">
    <source>
        <dbReference type="ARBA" id="ARBA00023136"/>
    </source>
</evidence>
<evidence type="ECO:0000256" key="6">
    <source>
        <dbReference type="SAM" id="Phobius"/>
    </source>
</evidence>
<organism evidence="8 9">
    <name type="scientific">Candidatus Borkfalkia excrementigallinarum</name>
    <dbReference type="NCBI Taxonomy" id="2838506"/>
    <lineage>
        <taxon>Bacteria</taxon>
        <taxon>Bacillati</taxon>
        <taxon>Bacillota</taxon>
        <taxon>Clostridia</taxon>
        <taxon>Christensenellales</taxon>
        <taxon>Christensenellaceae</taxon>
        <taxon>Candidatus Borkfalkia</taxon>
    </lineage>
</organism>
<feature type="transmembrane region" description="Helical" evidence="6">
    <location>
        <begin position="562"/>
        <end position="582"/>
    </location>
</feature>
<evidence type="ECO:0000256" key="2">
    <source>
        <dbReference type="ARBA" id="ARBA00022475"/>
    </source>
</evidence>
<gene>
    <name evidence="8" type="ORF">H9729_07685</name>
</gene>
<keyword evidence="2" id="KW-1003">Cell membrane</keyword>
<keyword evidence="5 6" id="KW-0472">Membrane</keyword>
<dbReference type="AlphaFoldDB" id="A0A9D1ZXD6"/>
<dbReference type="EMBL" id="DXCQ01000071">
    <property type="protein sequence ID" value="HIY97555.1"/>
    <property type="molecule type" value="Genomic_DNA"/>
</dbReference>
<evidence type="ECO:0000313" key="9">
    <source>
        <dbReference type="Proteomes" id="UP000886750"/>
    </source>
</evidence>
<feature type="domain" description="ABC3 transporter permease C-terminal" evidence="7">
    <location>
        <begin position="476"/>
        <end position="590"/>
    </location>
</feature>
<keyword evidence="3 6" id="KW-0812">Transmembrane</keyword>
<evidence type="ECO:0000256" key="1">
    <source>
        <dbReference type="ARBA" id="ARBA00004651"/>
    </source>
</evidence>
<feature type="transmembrane region" description="Helical" evidence="6">
    <location>
        <begin position="357"/>
        <end position="378"/>
    </location>
</feature>
<feature type="transmembrane region" description="Helical" evidence="6">
    <location>
        <begin position="525"/>
        <end position="550"/>
    </location>
</feature>
<accession>A0A9D1ZXD6</accession>
<evidence type="ECO:0000256" key="3">
    <source>
        <dbReference type="ARBA" id="ARBA00022692"/>
    </source>
</evidence>
<proteinExistence type="predicted"/>
<protein>
    <submittedName>
        <fullName evidence="8">FtsX-like permease family protein</fullName>
    </submittedName>
</protein>
<evidence type="ECO:0000256" key="4">
    <source>
        <dbReference type="ARBA" id="ARBA00022989"/>
    </source>
</evidence>
<dbReference type="InterPro" id="IPR038766">
    <property type="entry name" value="Membrane_comp_ABC_pdt"/>
</dbReference>
<name>A0A9D1ZXD6_9FIRM</name>
<feature type="domain" description="ABC3 transporter permease C-terminal" evidence="7">
    <location>
        <begin position="265"/>
        <end position="375"/>
    </location>
</feature>
<feature type="transmembrane region" description="Helical" evidence="6">
    <location>
        <begin position="472"/>
        <end position="492"/>
    </location>
</feature>
<dbReference type="Pfam" id="PF02687">
    <property type="entry name" value="FtsX"/>
    <property type="match status" value="2"/>
</dbReference>
<dbReference type="Proteomes" id="UP000886750">
    <property type="component" value="Unassembled WGS sequence"/>
</dbReference>